<keyword evidence="3" id="KW-0813">Transport</keyword>
<evidence type="ECO:0000313" key="7">
    <source>
        <dbReference type="Proteomes" id="UP000327011"/>
    </source>
</evidence>
<comment type="caution">
    <text evidence="6">The sequence shown here is derived from an EMBL/GenBank/DDBJ whole genome shotgun (WGS) entry which is preliminary data.</text>
</comment>
<organism evidence="6 7">
    <name type="scientific">Microbispora cellulosiformans</name>
    <dbReference type="NCBI Taxonomy" id="2614688"/>
    <lineage>
        <taxon>Bacteria</taxon>
        <taxon>Bacillati</taxon>
        <taxon>Actinomycetota</taxon>
        <taxon>Actinomycetes</taxon>
        <taxon>Streptosporangiales</taxon>
        <taxon>Streptosporangiaceae</taxon>
        <taxon>Microbispora</taxon>
    </lineage>
</organism>
<evidence type="ECO:0000256" key="5">
    <source>
        <dbReference type="SAM" id="SignalP"/>
    </source>
</evidence>
<dbReference type="Gene3D" id="3.40.190.10">
    <property type="entry name" value="Periplasmic binding protein-like II"/>
    <property type="match status" value="1"/>
</dbReference>
<dbReference type="Pfam" id="PF13416">
    <property type="entry name" value="SBP_bac_8"/>
    <property type="match status" value="1"/>
</dbReference>
<accession>A0A5J5K1Y5</accession>
<proteinExistence type="inferred from homology"/>
<evidence type="ECO:0000313" key="6">
    <source>
        <dbReference type="EMBL" id="KAA9378163.1"/>
    </source>
</evidence>
<dbReference type="Proteomes" id="UP000327011">
    <property type="component" value="Unassembled WGS sequence"/>
</dbReference>
<name>A0A5J5K1Y5_9ACTN</name>
<feature type="chain" id="PRO_5038809808" evidence="5">
    <location>
        <begin position="20"/>
        <end position="455"/>
    </location>
</feature>
<feature type="signal peptide" evidence="5">
    <location>
        <begin position="1"/>
        <end position="19"/>
    </location>
</feature>
<dbReference type="AlphaFoldDB" id="A0A5J5K1Y5"/>
<evidence type="ECO:0000256" key="4">
    <source>
        <dbReference type="ARBA" id="ARBA00022729"/>
    </source>
</evidence>
<dbReference type="PROSITE" id="PS51257">
    <property type="entry name" value="PROKAR_LIPOPROTEIN"/>
    <property type="match status" value="1"/>
</dbReference>
<comment type="subcellular location">
    <subcellularLocation>
        <location evidence="1">Cell envelope</location>
    </subcellularLocation>
</comment>
<evidence type="ECO:0000256" key="2">
    <source>
        <dbReference type="ARBA" id="ARBA00008520"/>
    </source>
</evidence>
<dbReference type="GO" id="GO:0030313">
    <property type="term" value="C:cell envelope"/>
    <property type="evidence" value="ECO:0007669"/>
    <property type="project" value="UniProtKB-SubCell"/>
</dbReference>
<dbReference type="InterPro" id="IPR006059">
    <property type="entry name" value="SBP"/>
</dbReference>
<dbReference type="InterPro" id="IPR050490">
    <property type="entry name" value="Bact_solute-bd_prot1"/>
</dbReference>
<keyword evidence="4 5" id="KW-0732">Signal</keyword>
<dbReference type="RefSeq" id="WP_150934076.1">
    <property type="nucleotide sequence ID" value="NZ_VYTZ01000005.1"/>
</dbReference>
<protein>
    <submittedName>
        <fullName evidence="6">Sugar ABC transporter substrate-binding protein</fullName>
    </submittedName>
</protein>
<dbReference type="SUPFAM" id="SSF53850">
    <property type="entry name" value="Periplasmic binding protein-like II"/>
    <property type="match status" value="1"/>
</dbReference>
<keyword evidence="7" id="KW-1185">Reference proteome</keyword>
<gene>
    <name evidence="6" type="ORF">F5972_14785</name>
</gene>
<sequence>MRRITRLAAVATILPLALAGCGSGDDSGGGSGNAQAPEKTEISYWLWDSNQLPAYQACADAFHAANPEITVKISQFGWADYWTSLTTNLVSGNAPDVFTNHLNYYPEFAGKQQILPLDEFVAADGTKTDVYAPGLADLWVSADGKRYGLPKDFDTVAIFYNKKMLDDAGITEDQMKSLTWNPDDGGTYEKIIARLTVDKNGKRGDEPGFDKKNVKVYGLGLDENNGAGVGQQMWSMYALSTGWQFTDKNPWGTKFRYDDPRFQKTIAWWRGLIDKGYMPSLAIARSGTSVNDGFGAGKYALSTNGSWMINTYYGYDGVKVGTAPTPVGPSGKRATIYNGLADSIYAGTKHKDQAWRWVKYLASADCQKTVGDKAVVFPAIPEALTVAEEKFKAKGIDISAFTVQIHENTTSLFPITDHASDIGAVMGPAIDAVLSFEAEPSSLSKANDEVNALFQ</sequence>
<dbReference type="PANTHER" id="PTHR43649:SF31">
    <property type="entry name" value="SN-GLYCEROL-3-PHOSPHATE-BINDING PERIPLASMIC PROTEIN UGPB"/>
    <property type="match status" value="1"/>
</dbReference>
<dbReference type="CDD" id="cd13585">
    <property type="entry name" value="PBP2_TMBP_like"/>
    <property type="match status" value="1"/>
</dbReference>
<comment type="similarity">
    <text evidence="2">Belongs to the bacterial solute-binding protein 1 family.</text>
</comment>
<evidence type="ECO:0000256" key="1">
    <source>
        <dbReference type="ARBA" id="ARBA00004196"/>
    </source>
</evidence>
<reference evidence="6 7" key="1">
    <citation type="submission" date="2019-09" db="EMBL/GenBank/DDBJ databases">
        <title>Screening of Novel Bioactive Compounds from Soil-Associated.</title>
        <authorList>
            <person name="Gong X."/>
        </authorList>
    </citation>
    <scope>NUCLEOTIDE SEQUENCE [LARGE SCALE GENOMIC DNA]</scope>
    <source>
        <strain evidence="6 7">Gxj-6</strain>
    </source>
</reference>
<evidence type="ECO:0000256" key="3">
    <source>
        <dbReference type="ARBA" id="ARBA00022448"/>
    </source>
</evidence>
<dbReference type="EMBL" id="VYTZ01000005">
    <property type="protein sequence ID" value="KAA9378163.1"/>
    <property type="molecule type" value="Genomic_DNA"/>
</dbReference>
<dbReference type="PANTHER" id="PTHR43649">
    <property type="entry name" value="ARABINOSE-BINDING PROTEIN-RELATED"/>
    <property type="match status" value="1"/>
</dbReference>